<dbReference type="Gene3D" id="1.10.238.10">
    <property type="entry name" value="EF-hand"/>
    <property type="match status" value="1"/>
</dbReference>
<dbReference type="Pfam" id="PF13499">
    <property type="entry name" value="EF-hand_7"/>
    <property type="match status" value="1"/>
</dbReference>
<keyword evidence="7" id="KW-1185">Reference proteome</keyword>
<protein>
    <recommendedName>
        <fullName evidence="5">EF-hand domain-containing protein</fullName>
    </recommendedName>
</protein>
<dbReference type="InterPro" id="IPR018247">
    <property type="entry name" value="EF_Hand_1_Ca_BS"/>
</dbReference>
<dbReference type="Proteomes" id="UP000834106">
    <property type="component" value="Chromosome 3"/>
</dbReference>
<evidence type="ECO:0000313" key="7">
    <source>
        <dbReference type="Proteomes" id="UP000834106"/>
    </source>
</evidence>
<feature type="transmembrane region" description="Helical" evidence="4">
    <location>
        <begin position="20"/>
        <end position="38"/>
    </location>
</feature>
<evidence type="ECO:0000256" key="2">
    <source>
        <dbReference type="ARBA" id="ARBA00022737"/>
    </source>
</evidence>
<organism evidence="6 7">
    <name type="scientific">Fraxinus pennsylvanica</name>
    <dbReference type="NCBI Taxonomy" id="56036"/>
    <lineage>
        <taxon>Eukaryota</taxon>
        <taxon>Viridiplantae</taxon>
        <taxon>Streptophyta</taxon>
        <taxon>Embryophyta</taxon>
        <taxon>Tracheophyta</taxon>
        <taxon>Spermatophyta</taxon>
        <taxon>Magnoliopsida</taxon>
        <taxon>eudicotyledons</taxon>
        <taxon>Gunneridae</taxon>
        <taxon>Pentapetalae</taxon>
        <taxon>asterids</taxon>
        <taxon>lamiids</taxon>
        <taxon>Lamiales</taxon>
        <taxon>Oleaceae</taxon>
        <taxon>Oleeae</taxon>
        <taxon>Fraxinus</taxon>
    </lineage>
</organism>
<evidence type="ECO:0000259" key="5">
    <source>
        <dbReference type="PROSITE" id="PS50222"/>
    </source>
</evidence>
<dbReference type="InterPro" id="IPR011992">
    <property type="entry name" value="EF-hand-dom_pair"/>
</dbReference>
<dbReference type="GO" id="GO:0005509">
    <property type="term" value="F:calcium ion binding"/>
    <property type="evidence" value="ECO:0007669"/>
    <property type="project" value="InterPro"/>
</dbReference>
<keyword evidence="4" id="KW-1133">Transmembrane helix</keyword>
<dbReference type="PANTHER" id="PTHR10891">
    <property type="entry name" value="EF-HAND CALCIUM-BINDING DOMAIN CONTAINING PROTEIN"/>
    <property type="match status" value="1"/>
</dbReference>
<dbReference type="AlphaFoldDB" id="A0AAD1YWG4"/>
<evidence type="ECO:0000256" key="1">
    <source>
        <dbReference type="ARBA" id="ARBA00022723"/>
    </source>
</evidence>
<keyword evidence="1" id="KW-0479">Metal-binding</keyword>
<dbReference type="InterPro" id="IPR002048">
    <property type="entry name" value="EF_hand_dom"/>
</dbReference>
<dbReference type="InterPro" id="IPR039647">
    <property type="entry name" value="EF_hand_pair_protein_CML-like"/>
</dbReference>
<dbReference type="CDD" id="cd00051">
    <property type="entry name" value="EFh"/>
    <property type="match status" value="1"/>
</dbReference>
<feature type="domain" description="EF-hand" evidence="5">
    <location>
        <begin position="169"/>
        <end position="202"/>
    </location>
</feature>
<dbReference type="PRINTS" id="PR01697">
    <property type="entry name" value="PARVALBUMIN"/>
</dbReference>
<dbReference type="EMBL" id="OU503038">
    <property type="protein sequence ID" value="CAI9758663.1"/>
    <property type="molecule type" value="Genomic_DNA"/>
</dbReference>
<proteinExistence type="predicted"/>
<sequence length="202" mass="23124">MSLTYLDQFPLENISMNTIQLIFLILGLVDLVVLHIILDRKKICSFLSEHEFPIQLTRFNDSKVQAGRNGDFELSKKKPAFTEKMVGGSVCKGDIEMVLRSVGLFCSPEEGKLPEKLDANDLFNMFEEKNPSLDEAKIAFDVFDQNKDGFIDARELQIVLCSLRLKEGSEIENCRRMIRAFDENRDGRIDFNEFVKLVEGSF</sequence>
<evidence type="ECO:0000313" key="6">
    <source>
        <dbReference type="EMBL" id="CAI9758663.1"/>
    </source>
</evidence>
<keyword evidence="2" id="KW-0677">Repeat</keyword>
<gene>
    <name evidence="6" type="ORF">FPE_LOCUS6093</name>
</gene>
<dbReference type="SMART" id="SM00054">
    <property type="entry name" value="EFh"/>
    <property type="match status" value="2"/>
</dbReference>
<dbReference type="PROSITE" id="PS00018">
    <property type="entry name" value="EF_HAND_1"/>
    <property type="match status" value="2"/>
</dbReference>
<name>A0AAD1YWG4_9LAMI</name>
<keyword evidence="4" id="KW-0472">Membrane</keyword>
<evidence type="ECO:0000256" key="3">
    <source>
        <dbReference type="ARBA" id="ARBA00022837"/>
    </source>
</evidence>
<evidence type="ECO:0000256" key="4">
    <source>
        <dbReference type="SAM" id="Phobius"/>
    </source>
</evidence>
<keyword evidence="3" id="KW-0106">Calcium</keyword>
<reference evidence="6" key="1">
    <citation type="submission" date="2023-05" db="EMBL/GenBank/DDBJ databases">
        <authorList>
            <person name="Huff M."/>
        </authorList>
    </citation>
    <scope>NUCLEOTIDE SEQUENCE</scope>
</reference>
<accession>A0AAD1YWG4</accession>
<feature type="domain" description="EF-hand" evidence="5">
    <location>
        <begin position="131"/>
        <end position="166"/>
    </location>
</feature>
<dbReference type="SUPFAM" id="SSF47473">
    <property type="entry name" value="EF-hand"/>
    <property type="match status" value="1"/>
</dbReference>
<dbReference type="PROSITE" id="PS50222">
    <property type="entry name" value="EF_HAND_2"/>
    <property type="match status" value="2"/>
</dbReference>
<keyword evidence="4" id="KW-0812">Transmembrane</keyword>